<keyword evidence="1" id="KW-0812">Transmembrane</keyword>
<keyword evidence="3" id="KW-1185">Reference proteome</keyword>
<keyword evidence="1" id="KW-1133">Transmembrane helix</keyword>
<name>A0A5N6SF84_ASPPS</name>
<organism evidence="2 3">
    <name type="scientific">Aspergillus pseudotamarii</name>
    <dbReference type="NCBI Taxonomy" id="132259"/>
    <lineage>
        <taxon>Eukaryota</taxon>
        <taxon>Fungi</taxon>
        <taxon>Dikarya</taxon>
        <taxon>Ascomycota</taxon>
        <taxon>Pezizomycotina</taxon>
        <taxon>Eurotiomycetes</taxon>
        <taxon>Eurotiomycetidae</taxon>
        <taxon>Eurotiales</taxon>
        <taxon>Aspergillaceae</taxon>
        <taxon>Aspergillus</taxon>
        <taxon>Aspergillus subgen. Circumdati</taxon>
    </lineage>
</organism>
<dbReference type="Proteomes" id="UP000325672">
    <property type="component" value="Unassembled WGS sequence"/>
</dbReference>
<dbReference type="EMBL" id="ML743635">
    <property type="protein sequence ID" value="KAE8132341.1"/>
    <property type="molecule type" value="Genomic_DNA"/>
</dbReference>
<gene>
    <name evidence="2" type="ORF">BDV38DRAFT_212374</name>
</gene>
<accession>A0A5N6SF84</accession>
<sequence length="73" mass="8106">MTSFAVYVQIAGFLPVCELCFLIFLVFRTNGICLLDCCSHRQFPLDLVRDGLALGLYHAYSFPLGPSNTGPYV</sequence>
<protein>
    <submittedName>
        <fullName evidence="2">Uncharacterized protein</fullName>
    </submittedName>
</protein>
<evidence type="ECO:0000313" key="2">
    <source>
        <dbReference type="EMBL" id="KAE8132341.1"/>
    </source>
</evidence>
<reference evidence="2 3" key="1">
    <citation type="submission" date="2019-04" db="EMBL/GenBank/DDBJ databases">
        <title>Friends and foes A comparative genomics study of 23 Aspergillus species from section Flavi.</title>
        <authorList>
            <consortium name="DOE Joint Genome Institute"/>
            <person name="Kjaerbolling I."/>
            <person name="Vesth T."/>
            <person name="Frisvad J.C."/>
            <person name="Nybo J.L."/>
            <person name="Theobald S."/>
            <person name="Kildgaard S."/>
            <person name="Isbrandt T."/>
            <person name="Kuo A."/>
            <person name="Sato A."/>
            <person name="Lyhne E.K."/>
            <person name="Kogle M.E."/>
            <person name="Wiebenga A."/>
            <person name="Kun R.S."/>
            <person name="Lubbers R.J."/>
            <person name="Makela M.R."/>
            <person name="Barry K."/>
            <person name="Chovatia M."/>
            <person name="Clum A."/>
            <person name="Daum C."/>
            <person name="Haridas S."/>
            <person name="He G."/>
            <person name="LaButti K."/>
            <person name="Lipzen A."/>
            <person name="Mondo S."/>
            <person name="Riley R."/>
            <person name="Salamov A."/>
            <person name="Simmons B.A."/>
            <person name="Magnuson J.K."/>
            <person name="Henrissat B."/>
            <person name="Mortensen U.H."/>
            <person name="Larsen T.O."/>
            <person name="Devries R.P."/>
            <person name="Grigoriev I.V."/>
            <person name="Machida M."/>
            <person name="Baker S.E."/>
            <person name="Andersen M.R."/>
        </authorList>
    </citation>
    <scope>NUCLEOTIDE SEQUENCE [LARGE SCALE GENOMIC DNA]</scope>
    <source>
        <strain evidence="2 3">CBS 117625</strain>
    </source>
</reference>
<evidence type="ECO:0000256" key="1">
    <source>
        <dbReference type="SAM" id="Phobius"/>
    </source>
</evidence>
<dbReference type="GeneID" id="43636849"/>
<keyword evidence="1" id="KW-0472">Membrane</keyword>
<evidence type="ECO:0000313" key="3">
    <source>
        <dbReference type="Proteomes" id="UP000325672"/>
    </source>
</evidence>
<proteinExistence type="predicted"/>
<dbReference type="AlphaFoldDB" id="A0A5N6SF84"/>
<dbReference type="RefSeq" id="XP_031908404.1">
    <property type="nucleotide sequence ID" value="XM_032052639.1"/>
</dbReference>
<feature type="transmembrane region" description="Helical" evidence="1">
    <location>
        <begin position="6"/>
        <end position="27"/>
    </location>
</feature>